<keyword evidence="3" id="KW-1185">Reference proteome</keyword>
<dbReference type="Pfam" id="PF04970">
    <property type="entry name" value="LRAT"/>
    <property type="match status" value="1"/>
</dbReference>
<name>A0A836CP72_9STRA</name>
<accession>A0A836CP72</accession>
<sequence>MEKVDAALASLSKASMMPKNAEIKDSIDWYEDLKFGDHIAVWSPPLGGRLDVGYFHHGVYLGQKAVAHYPRDTNGPRAIRLSEFFNGHKEYYIVRYDEEDRDDISRRLTVTAAQYFVEFPRSIEKYNLLTVNCEYFATFCKTGTATSAQIDILMSVLPVLADGIGQLAAVSFGSCVIS</sequence>
<evidence type="ECO:0000313" key="3">
    <source>
        <dbReference type="Proteomes" id="UP000664859"/>
    </source>
</evidence>
<comment type="caution">
    <text evidence="2">The sequence shown here is derived from an EMBL/GenBank/DDBJ whole genome shotgun (WGS) entry which is preliminary data.</text>
</comment>
<protein>
    <recommendedName>
        <fullName evidence="1">LRAT domain-containing protein</fullName>
    </recommendedName>
</protein>
<dbReference type="Gene3D" id="3.90.1720.10">
    <property type="entry name" value="endopeptidase domain like (from Nostoc punctiforme)"/>
    <property type="match status" value="1"/>
</dbReference>
<feature type="domain" description="LRAT" evidence="1">
    <location>
        <begin position="46"/>
        <end position="149"/>
    </location>
</feature>
<dbReference type="OrthoDB" id="68610at2759"/>
<dbReference type="PANTHER" id="PTHR46137">
    <property type="entry name" value="OS05G0310600 PROTEIN"/>
    <property type="match status" value="1"/>
</dbReference>
<dbReference type="EMBL" id="JAFCMP010000004">
    <property type="protein sequence ID" value="KAG5192579.1"/>
    <property type="molecule type" value="Genomic_DNA"/>
</dbReference>
<evidence type="ECO:0000259" key="1">
    <source>
        <dbReference type="PROSITE" id="PS51934"/>
    </source>
</evidence>
<organism evidence="2 3">
    <name type="scientific">Tribonema minus</name>
    <dbReference type="NCBI Taxonomy" id="303371"/>
    <lineage>
        <taxon>Eukaryota</taxon>
        <taxon>Sar</taxon>
        <taxon>Stramenopiles</taxon>
        <taxon>Ochrophyta</taxon>
        <taxon>PX clade</taxon>
        <taxon>Xanthophyceae</taxon>
        <taxon>Tribonematales</taxon>
        <taxon>Tribonemataceae</taxon>
        <taxon>Tribonema</taxon>
    </lineage>
</organism>
<dbReference type="PROSITE" id="PS51934">
    <property type="entry name" value="LRAT"/>
    <property type="match status" value="1"/>
</dbReference>
<dbReference type="PANTHER" id="PTHR46137:SF1">
    <property type="entry name" value="LRAT DOMAIN-CONTAINING PROTEIN"/>
    <property type="match status" value="1"/>
</dbReference>
<gene>
    <name evidence="2" type="ORF">JKP88DRAFT_284261</name>
</gene>
<reference evidence="2" key="1">
    <citation type="submission" date="2021-02" db="EMBL/GenBank/DDBJ databases">
        <title>First Annotated Genome of the Yellow-green Alga Tribonema minus.</title>
        <authorList>
            <person name="Mahan K.M."/>
        </authorList>
    </citation>
    <scope>NUCLEOTIDE SEQUENCE</scope>
    <source>
        <strain evidence="2">UTEX B ZZ1240</strain>
    </source>
</reference>
<evidence type="ECO:0000313" key="2">
    <source>
        <dbReference type="EMBL" id="KAG5192579.1"/>
    </source>
</evidence>
<dbReference type="InterPro" id="IPR007053">
    <property type="entry name" value="LRAT_dom"/>
</dbReference>
<dbReference type="Proteomes" id="UP000664859">
    <property type="component" value="Unassembled WGS sequence"/>
</dbReference>
<dbReference type="AlphaFoldDB" id="A0A836CP72"/>
<proteinExistence type="predicted"/>